<dbReference type="AlphaFoldDB" id="A0A6L7IPN7"/>
<reference evidence="2 3" key="1">
    <citation type="submission" date="2020-10" db="EMBL/GenBank/DDBJ databases">
        <title>Eggerthella sp. nov., isolated from human feces.</title>
        <authorList>
            <person name="Yajun G."/>
        </authorList>
    </citation>
    <scope>NUCLEOTIDE SEQUENCE [LARGE SCALE GENOMIC DNA]</scope>
    <source>
        <strain evidence="2 3">HF-1101</strain>
    </source>
</reference>
<protein>
    <recommendedName>
        <fullName evidence="1">Zona occludens toxin N-terminal domain-containing protein</fullName>
    </recommendedName>
</protein>
<proteinExistence type="predicted"/>
<feature type="domain" description="Zona occludens toxin N-terminal" evidence="1">
    <location>
        <begin position="3"/>
        <end position="153"/>
    </location>
</feature>
<dbReference type="Proteomes" id="UP000478463">
    <property type="component" value="Chromosome"/>
</dbReference>
<dbReference type="Gene3D" id="3.40.50.300">
    <property type="entry name" value="P-loop containing nucleotide triphosphate hydrolases"/>
    <property type="match status" value="1"/>
</dbReference>
<name>A0A6L7IPN7_9ACTN</name>
<dbReference type="KEGG" id="egd:GS424_008570"/>
<sequence length="210" mass="24912">MTIYLFTGTPGSGKSLHQAMNIHWALKTKKPVIANFEIDASSYQLGLFYFVDNPQMTPEFLEKFALEYFSNHDDRRKNREGSIKLYLDECQLLFNARDWNAKDRLKWVRFFSQHRKLGYDIYMVAQFDTMIDKQIRSLVEYEVKHRKFNNFGKFGQLLNVLLAGRALCVGVTYWYGMKERLGSEFFLGRKRYYELYDTLKLFSSKEPDHG</sequence>
<dbReference type="InterPro" id="IPR027417">
    <property type="entry name" value="P-loop_NTPase"/>
</dbReference>
<organism evidence="2 3">
    <name type="scientific">Eggerthella guodeyinii</name>
    <dbReference type="NCBI Taxonomy" id="2690837"/>
    <lineage>
        <taxon>Bacteria</taxon>
        <taxon>Bacillati</taxon>
        <taxon>Actinomycetota</taxon>
        <taxon>Coriobacteriia</taxon>
        <taxon>Eggerthellales</taxon>
        <taxon>Eggerthellaceae</taxon>
        <taxon>Eggerthella</taxon>
    </lineage>
</organism>
<evidence type="ECO:0000313" key="2">
    <source>
        <dbReference type="EMBL" id="QOS69873.1"/>
    </source>
</evidence>
<gene>
    <name evidence="2" type="ORF">GS424_008570</name>
</gene>
<dbReference type="EMBL" id="CP063310">
    <property type="protein sequence ID" value="QOS69873.1"/>
    <property type="molecule type" value="Genomic_DNA"/>
</dbReference>
<dbReference type="RefSeq" id="WP_160941551.1">
    <property type="nucleotide sequence ID" value="NZ_CP063310.1"/>
</dbReference>
<dbReference type="InterPro" id="IPR008900">
    <property type="entry name" value="Zot_N"/>
</dbReference>
<accession>A0A6L7IPN7</accession>
<evidence type="ECO:0000259" key="1">
    <source>
        <dbReference type="Pfam" id="PF05707"/>
    </source>
</evidence>
<dbReference type="Pfam" id="PF05707">
    <property type="entry name" value="Zot"/>
    <property type="match status" value="1"/>
</dbReference>
<evidence type="ECO:0000313" key="3">
    <source>
        <dbReference type="Proteomes" id="UP000478463"/>
    </source>
</evidence>